<dbReference type="EMBL" id="CAJRAF010000001">
    <property type="protein sequence ID" value="CAG4993831.1"/>
    <property type="molecule type" value="Genomic_DNA"/>
</dbReference>
<dbReference type="Proteomes" id="UP000680038">
    <property type="component" value="Unassembled WGS sequence"/>
</dbReference>
<keyword evidence="3 8" id="KW-1134">Transmembrane beta strand</keyword>
<dbReference type="RefSeq" id="WP_215237912.1">
    <property type="nucleotide sequence ID" value="NZ_CAJRAF010000001.1"/>
</dbReference>
<dbReference type="PROSITE" id="PS52016">
    <property type="entry name" value="TONB_DEPENDENT_REC_3"/>
    <property type="match status" value="1"/>
</dbReference>
<evidence type="ECO:0000256" key="9">
    <source>
        <dbReference type="RuleBase" id="RU003357"/>
    </source>
</evidence>
<feature type="domain" description="TonB-dependent receptor-like beta-barrel" evidence="11">
    <location>
        <begin position="452"/>
        <end position="838"/>
    </location>
</feature>
<gene>
    <name evidence="13" type="ORF">DYBT9275_01243</name>
</gene>
<proteinExistence type="inferred from homology"/>
<evidence type="ECO:0000256" key="3">
    <source>
        <dbReference type="ARBA" id="ARBA00022452"/>
    </source>
</evidence>
<name>A0A916NKA7_9BACT</name>
<dbReference type="InterPro" id="IPR023996">
    <property type="entry name" value="TonB-dep_OMP_SusC/RagA"/>
</dbReference>
<evidence type="ECO:0000313" key="14">
    <source>
        <dbReference type="Proteomes" id="UP000680038"/>
    </source>
</evidence>
<dbReference type="Gene3D" id="2.60.40.1120">
    <property type="entry name" value="Carboxypeptidase-like, regulatory domain"/>
    <property type="match status" value="1"/>
</dbReference>
<evidence type="ECO:0000256" key="6">
    <source>
        <dbReference type="ARBA" id="ARBA00023136"/>
    </source>
</evidence>
<dbReference type="SUPFAM" id="SSF49464">
    <property type="entry name" value="Carboxypeptidase regulatory domain-like"/>
    <property type="match status" value="1"/>
</dbReference>
<dbReference type="Pfam" id="PF07715">
    <property type="entry name" value="Plug"/>
    <property type="match status" value="1"/>
</dbReference>
<dbReference type="NCBIfam" id="TIGR04057">
    <property type="entry name" value="SusC_RagA_signa"/>
    <property type="match status" value="1"/>
</dbReference>
<evidence type="ECO:0008006" key="15">
    <source>
        <dbReference type="Google" id="ProtNLM"/>
    </source>
</evidence>
<evidence type="ECO:0000259" key="12">
    <source>
        <dbReference type="Pfam" id="PF07715"/>
    </source>
</evidence>
<dbReference type="InterPro" id="IPR037066">
    <property type="entry name" value="Plug_dom_sf"/>
</dbReference>
<dbReference type="GO" id="GO:0009279">
    <property type="term" value="C:cell outer membrane"/>
    <property type="evidence" value="ECO:0007669"/>
    <property type="project" value="UniProtKB-SubCell"/>
</dbReference>
<evidence type="ECO:0000256" key="5">
    <source>
        <dbReference type="ARBA" id="ARBA00023077"/>
    </source>
</evidence>
<dbReference type="Pfam" id="PF13715">
    <property type="entry name" value="CarbopepD_reg_2"/>
    <property type="match status" value="1"/>
</dbReference>
<keyword evidence="4 8" id="KW-0812">Transmembrane</keyword>
<sequence>MKKRFLWLPEISGKLLFLFLLGSCLMAQAQTIKVSGKVTSAVDNSVLVGITVLVKGTNNGTTTNGEGEYTINAPANATLAFSFVGFEKQEISVDNRSVINVVLKEDNQQLGEVVVTALGIKREKRQLGYSVTEVAGAKLAATNEVSPISALQGRVAGVQIDQGAGGLMGNTKIIIRGNSTLGTNNQPIFVVDGIILDNDVYDPSANGSGSRDFGNALKNLNMEDFESVSVLKGSAAAALYGTRAINGVVLITTKKGTQRKGLGVNVSQTFTAQKPYRGPDFQNQYGGGTVGAFFTDTRDPNYKPDESWTTKVFPTNSNGQPYIDRQIGRELENWGPRFAGQQVLDYDGKMTTYQAYPNNYLDAFQTGKGSITSVAIDGGSERSTFRFSYNRNKATGINLKNELEKNAFNLRATQNLNKFLVADVTADYTTTEGSNPPNLSLNNYIWTFPRNYDTNYWKQRANYVGYNGGLRNPGDVNEPNKVPGADYWFNIFENDYLQKEQMLRGRLALTATVTDWLKLQVEGNINNLYTKNEAKELGTGVNFTGGKYGLGHTTKETNFLKWMAIFNKQITKDIDFSGYIGGEQQKYNTSYNYSETAGGLTYPGNFFLANSVNSQVSKGGVKTRRTYRSLYASADLGWRDQVFLQATIRNDWSSALTYKNGSGNNSYAYPSVALSWVFSQTYHASLPQWLTYGKLRGNLAALGGDVDPFILNPGFSFSGYTNAGGLGDQPMSTYSANSTLQPNLKPLRKISKEIGLELKTFNNRLGIDVSVYRDNSRNQPLPISTDITSGVNSILINAGNIQNTGIEIALDATPVQVGDFKWNTMVTFSRNRNKIVELYGDREYYALESEGNGSNDLIPYAKVGGAYGVIRTKIAAKRFNAVDAGGSTVNDPRNGMAVLSWRGDARAAFPARSNEWKDVGDINAKFRGGWDNTFTYKRLSLNVLLDAKIGGDMIITSLRYGTHTGIFTNSLKGRDAANGGITWTSKFDGKTYDDGILPEGVFDVGQTITQADGSSVNVGGMTFKEAYEKGYVEPTHLPQYMYRYGSFSTAVGDYWISKNSWISLRQVSLSYQVPQSICNKIKLNNLSVNLIGRDLLYLYNTLPLNFNPASNYSNSTAIQKEVGFIPPMTRSLGVTLRAGF</sequence>
<keyword evidence="2 8" id="KW-0813">Transport</keyword>
<evidence type="ECO:0000256" key="4">
    <source>
        <dbReference type="ARBA" id="ARBA00022692"/>
    </source>
</evidence>
<evidence type="ECO:0000256" key="2">
    <source>
        <dbReference type="ARBA" id="ARBA00022448"/>
    </source>
</evidence>
<comment type="caution">
    <text evidence="13">The sequence shown here is derived from an EMBL/GenBank/DDBJ whole genome shotgun (WGS) entry which is preliminary data.</text>
</comment>
<evidence type="ECO:0000256" key="10">
    <source>
        <dbReference type="SAM" id="SignalP"/>
    </source>
</evidence>
<feature type="domain" description="TonB-dependent receptor plug" evidence="12">
    <location>
        <begin position="124"/>
        <end position="248"/>
    </location>
</feature>
<keyword evidence="10" id="KW-0732">Signal</keyword>
<dbReference type="InterPro" id="IPR008969">
    <property type="entry name" value="CarboxyPept-like_regulatory"/>
</dbReference>
<dbReference type="AlphaFoldDB" id="A0A916NKA7"/>
<dbReference type="InterPro" id="IPR012910">
    <property type="entry name" value="Plug_dom"/>
</dbReference>
<dbReference type="NCBIfam" id="TIGR04056">
    <property type="entry name" value="OMP_RagA_SusC"/>
    <property type="match status" value="1"/>
</dbReference>
<keyword evidence="5 9" id="KW-0798">TonB box</keyword>
<keyword evidence="6 8" id="KW-0472">Membrane</keyword>
<evidence type="ECO:0000259" key="11">
    <source>
        <dbReference type="Pfam" id="PF00593"/>
    </source>
</evidence>
<dbReference type="Pfam" id="PF00593">
    <property type="entry name" value="TonB_dep_Rec_b-barrel"/>
    <property type="match status" value="1"/>
</dbReference>
<keyword evidence="14" id="KW-1185">Reference proteome</keyword>
<dbReference type="InterPro" id="IPR023997">
    <property type="entry name" value="TonB-dep_OMP_SusC/RagA_CS"/>
</dbReference>
<comment type="similarity">
    <text evidence="8 9">Belongs to the TonB-dependent receptor family.</text>
</comment>
<dbReference type="InterPro" id="IPR039426">
    <property type="entry name" value="TonB-dep_rcpt-like"/>
</dbReference>
<keyword evidence="7 8" id="KW-0998">Cell outer membrane</keyword>
<dbReference type="SUPFAM" id="SSF56935">
    <property type="entry name" value="Porins"/>
    <property type="match status" value="1"/>
</dbReference>
<dbReference type="Gene3D" id="2.40.170.20">
    <property type="entry name" value="TonB-dependent receptor, beta-barrel domain"/>
    <property type="match status" value="1"/>
</dbReference>
<feature type="chain" id="PRO_5037985085" description="Iron complex outermembrane recepter protein" evidence="10">
    <location>
        <begin position="30"/>
        <end position="1140"/>
    </location>
</feature>
<organism evidence="13 14">
    <name type="scientific">Dyadobacter helix</name>
    <dbReference type="NCBI Taxonomy" id="2822344"/>
    <lineage>
        <taxon>Bacteria</taxon>
        <taxon>Pseudomonadati</taxon>
        <taxon>Bacteroidota</taxon>
        <taxon>Cytophagia</taxon>
        <taxon>Cytophagales</taxon>
        <taxon>Spirosomataceae</taxon>
        <taxon>Dyadobacter</taxon>
    </lineage>
</organism>
<reference evidence="13" key="1">
    <citation type="submission" date="2021-04" db="EMBL/GenBank/DDBJ databases">
        <authorList>
            <person name="Rodrigo-Torres L."/>
            <person name="Arahal R. D."/>
            <person name="Lucena T."/>
        </authorList>
    </citation>
    <scope>NUCLEOTIDE SEQUENCE</scope>
    <source>
        <strain evidence="13">CECT 9275</strain>
    </source>
</reference>
<dbReference type="Gene3D" id="2.170.130.10">
    <property type="entry name" value="TonB-dependent receptor, plug domain"/>
    <property type="match status" value="1"/>
</dbReference>
<feature type="signal peptide" evidence="10">
    <location>
        <begin position="1"/>
        <end position="29"/>
    </location>
</feature>
<dbReference type="InterPro" id="IPR000531">
    <property type="entry name" value="Beta-barrel_TonB"/>
</dbReference>
<dbReference type="InterPro" id="IPR036942">
    <property type="entry name" value="Beta-barrel_TonB_sf"/>
</dbReference>
<evidence type="ECO:0000256" key="1">
    <source>
        <dbReference type="ARBA" id="ARBA00004571"/>
    </source>
</evidence>
<evidence type="ECO:0000313" key="13">
    <source>
        <dbReference type="EMBL" id="CAG4993831.1"/>
    </source>
</evidence>
<evidence type="ECO:0000256" key="8">
    <source>
        <dbReference type="PROSITE-ProRule" id="PRU01360"/>
    </source>
</evidence>
<comment type="subcellular location">
    <subcellularLocation>
        <location evidence="1 8">Cell outer membrane</location>
        <topology evidence="1 8">Multi-pass membrane protein</topology>
    </subcellularLocation>
</comment>
<protein>
    <recommendedName>
        <fullName evidence="15">Iron complex outermembrane recepter protein</fullName>
    </recommendedName>
</protein>
<evidence type="ECO:0000256" key="7">
    <source>
        <dbReference type="ARBA" id="ARBA00023237"/>
    </source>
</evidence>
<accession>A0A916NKA7</accession>